<dbReference type="Proteomes" id="UP000789342">
    <property type="component" value="Unassembled WGS sequence"/>
</dbReference>
<dbReference type="GO" id="GO:0005829">
    <property type="term" value="C:cytosol"/>
    <property type="evidence" value="ECO:0007669"/>
    <property type="project" value="TreeGrafter"/>
</dbReference>
<feature type="non-terminal residue" evidence="2">
    <location>
        <position position="1"/>
    </location>
</feature>
<sequence length="450" mass="50319">PNRDQRTQVILSTIPFSAFFMLLGSINDVVTSSACKVLEKLLQPMNYADISSSGLKEYLAIGLRHDYPEVRILALRQVEKCLESEEFIQDFVKSPLFPDVLECLGFNNIPTSIRVTDFLVKLVNTSDYGLKALFGSESIGILTKLSQGDETVKFRVFDLIVQISPSSPEAFQLCESSGALNAITSELDSDDLLIRLNAVETFSKIIQSHSGYSFLERSGIIRTLIDFLSQTEEDIVLILLKCAVLKFFGRLSEIETIDFSAMDNKYKIFSLIDAHLLINNMDLKITSINIIGVIGHNPRGLYLLYNCVSPNLLNDFMDLHNSSIGEVKLACLQTISCLIGASENPTPEISNITEQIYQNPTPLATLITNAKTTIEELRIASFAVMQKIAIHSWGKIEMSNSKEFIDYIVNRTTEFSHKSCEWKFSIIQTLCSTSDAENIIAPNVLGRLRR</sequence>
<keyword evidence="1" id="KW-0812">Transmembrane</keyword>
<reference evidence="2" key="1">
    <citation type="submission" date="2021-06" db="EMBL/GenBank/DDBJ databases">
        <authorList>
            <person name="Kallberg Y."/>
            <person name="Tangrot J."/>
            <person name="Rosling A."/>
        </authorList>
    </citation>
    <scope>NUCLEOTIDE SEQUENCE</scope>
    <source>
        <strain evidence="2">CL551</strain>
    </source>
</reference>
<dbReference type="Gene3D" id="1.25.10.10">
    <property type="entry name" value="Leucine-rich Repeat Variant"/>
    <property type="match status" value="1"/>
</dbReference>
<dbReference type="InterPro" id="IPR019538">
    <property type="entry name" value="PSMD5"/>
</dbReference>
<feature type="transmembrane region" description="Helical" evidence="1">
    <location>
        <begin position="9"/>
        <end position="26"/>
    </location>
</feature>
<comment type="caution">
    <text evidence="2">The sequence shown here is derived from an EMBL/GenBank/DDBJ whole genome shotgun (WGS) entry which is preliminary data.</text>
</comment>
<dbReference type="Pfam" id="PF10508">
    <property type="entry name" value="Proteasom_PSMB"/>
    <property type="match status" value="1"/>
</dbReference>
<gene>
    <name evidence="2" type="ORF">AMORRO_LOCUS14419</name>
</gene>
<dbReference type="SUPFAM" id="SSF48371">
    <property type="entry name" value="ARM repeat"/>
    <property type="match status" value="1"/>
</dbReference>
<organism evidence="2 3">
    <name type="scientific">Acaulospora morrowiae</name>
    <dbReference type="NCBI Taxonomy" id="94023"/>
    <lineage>
        <taxon>Eukaryota</taxon>
        <taxon>Fungi</taxon>
        <taxon>Fungi incertae sedis</taxon>
        <taxon>Mucoromycota</taxon>
        <taxon>Glomeromycotina</taxon>
        <taxon>Glomeromycetes</taxon>
        <taxon>Diversisporales</taxon>
        <taxon>Acaulosporaceae</taxon>
        <taxon>Acaulospora</taxon>
    </lineage>
</organism>
<evidence type="ECO:0000313" key="3">
    <source>
        <dbReference type="Proteomes" id="UP000789342"/>
    </source>
</evidence>
<name>A0A9N9NJW1_9GLOM</name>
<keyword evidence="1" id="KW-1133">Transmembrane helix</keyword>
<dbReference type="AlphaFoldDB" id="A0A9N9NJW1"/>
<protein>
    <submittedName>
        <fullName evidence="2">13755_t:CDS:1</fullName>
    </submittedName>
</protein>
<evidence type="ECO:0000313" key="2">
    <source>
        <dbReference type="EMBL" id="CAG8736611.1"/>
    </source>
</evidence>
<dbReference type="PANTHER" id="PTHR13554:SF10">
    <property type="entry name" value="26S PROTEASOME NON-ATPASE REGULATORY SUBUNIT 5"/>
    <property type="match status" value="1"/>
</dbReference>
<accession>A0A9N9NJW1</accession>
<keyword evidence="3" id="KW-1185">Reference proteome</keyword>
<dbReference type="PANTHER" id="PTHR13554">
    <property type="entry name" value="26S PROTEASOME NON-ATPASE REGULATORY SUBUNIT 5-RELATED"/>
    <property type="match status" value="1"/>
</dbReference>
<dbReference type="OrthoDB" id="10250600at2759"/>
<dbReference type="InterPro" id="IPR011989">
    <property type="entry name" value="ARM-like"/>
</dbReference>
<keyword evidence="1" id="KW-0472">Membrane</keyword>
<dbReference type="EMBL" id="CAJVPV010028506">
    <property type="protein sequence ID" value="CAG8736611.1"/>
    <property type="molecule type" value="Genomic_DNA"/>
</dbReference>
<proteinExistence type="predicted"/>
<evidence type="ECO:0000256" key="1">
    <source>
        <dbReference type="SAM" id="Phobius"/>
    </source>
</evidence>
<feature type="non-terminal residue" evidence="2">
    <location>
        <position position="450"/>
    </location>
</feature>
<dbReference type="InterPro" id="IPR016024">
    <property type="entry name" value="ARM-type_fold"/>
</dbReference>
<dbReference type="GO" id="GO:0043248">
    <property type="term" value="P:proteasome assembly"/>
    <property type="evidence" value="ECO:0007669"/>
    <property type="project" value="InterPro"/>
</dbReference>